<evidence type="ECO:0000313" key="3">
    <source>
        <dbReference type="Proteomes" id="UP000198211"/>
    </source>
</evidence>
<keyword evidence="3" id="KW-1185">Reference proteome</keyword>
<comment type="caution">
    <text evidence="2">The sequence shown here is derived from an EMBL/GenBank/DDBJ whole genome shotgun (WGS) entry which is preliminary data.</text>
</comment>
<gene>
    <name evidence="2" type="ORF">PHMEG_00013782</name>
</gene>
<feature type="region of interest" description="Disordered" evidence="1">
    <location>
        <begin position="139"/>
        <end position="170"/>
    </location>
</feature>
<feature type="compositionally biased region" description="Low complexity" evidence="1">
    <location>
        <begin position="156"/>
        <end position="170"/>
    </location>
</feature>
<sequence>MWKEMLQCREESCKKADHPQQTAKKRVAWHNDGRHQVSVRRYGGGECQHGETKATIAGEVLRFIASCGVTTSRTAKDIQTNIASLEQSFKSAQDWLCATGQGVEDEKSLREAITMLCPYYYNLYDIRMDRDSTSPLMLNTDNIDSNNESIDDDDSSSVTSETDNTIASVG</sequence>
<evidence type="ECO:0000256" key="1">
    <source>
        <dbReference type="SAM" id="MobiDB-lite"/>
    </source>
</evidence>
<dbReference type="STRING" id="4795.A0A225W6G8"/>
<name>A0A225W6G8_9STRA</name>
<accession>A0A225W6G8</accession>
<dbReference type="PANTHER" id="PTHR33324">
    <property type="entry name" value="EXPRESSED PROTEIN"/>
    <property type="match status" value="1"/>
</dbReference>
<dbReference type="AlphaFoldDB" id="A0A225W6G8"/>
<organism evidence="2 3">
    <name type="scientific">Phytophthora megakarya</name>
    <dbReference type="NCBI Taxonomy" id="4795"/>
    <lineage>
        <taxon>Eukaryota</taxon>
        <taxon>Sar</taxon>
        <taxon>Stramenopiles</taxon>
        <taxon>Oomycota</taxon>
        <taxon>Peronosporomycetes</taxon>
        <taxon>Peronosporales</taxon>
        <taxon>Peronosporaceae</taxon>
        <taxon>Phytophthora</taxon>
    </lineage>
</organism>
<proteinExistence type="predicted"/>
<evidence type="ECO:0000313" key="2">
    <source>
        <dbReference type="EMBL" id="OWZ12974.1"/>
    </source>
</evidence>
<reference evidence="3" key="1">
    <citation type="submission" date="2017-03" db="EMBL/GenBank/DDBJ databases">
        <title>Phytopthora megakarya and P. palmivora, two closely related causual agents of cacao black pod achieved similar genome size and gene model numbers by different mechanisms.</title>
        <authorList>
            <person name="Ali S."/>
            <person name="Shao J."/>
            <person name="Larry D.J."/>
            <person name="Kronmiller B."/>
            <person name="Shen D."/>
            <person name="Strem M.D."/>
            <person name="Melnick R.L."/>
            <person name="Guiltinan M.J."/>
            <person name="Tyler B.M."/>
            <person name="Meinhardt L.W."/>
            <person name="Bailey B.A."/>
        </authorList>
    </citation>
    <scope>NUCLEOTIDE SEQUENCE [LARGE SCALE GENOMIC DNA]</scope>
    <source>
        <strain evidence="3">zdho120</strain>
    </source>
</reference>
<protein>
    <submittedName>
        <fullName evidence="2">Uncharacterized protein</fullName>
    </submittedName>
</protein>
<dbReference type="Proteomes" id="UP000198211">
    <property type="component" value="Unassembled WGS sequence"/>
</dbReference>
<feature type="compositionally biased region" description="Low complexity" evidence="1">
    <location>
        <begin position="139"/>
        <end position="148"/>
    </location>
</feature>
<dbReference type="OrthoDB" id="167710at2759"/>
<dbReference type="EMBL" id="NBNE01001704">
    <property type="protein sequence ID" value="OWZ12974.1"/>
    <property type="molecule type" value="Genomic_DNA"/>
</dbReference>